<dbReference type="Pfam" id="PF00440">
    <property type="entry name" value="TetR_N"/>
    <property type="match status" value="1"/>
</dbReference>
<evidence type="ECO:0000256" key="1">
    <source>
        <dbReference type="ARBA" id="ARBA00023125"/>
    </source>
</evidence>
<keyword evidence="5" id="KW-1185">Reference proteome</keyword>
<dbReference type="NCBIfam" id="NF037937">
    <property type="entry name" value="septum_RefZ"/>
    <property type="match status" value="1"/>
</dbReference>
<dbReference type="Gene3D" id="1.10.357.10">
    <property type="entry name" value="Tetracycline Repressor, domain 2"/>
    <property type="match status" value="1"/>
</dbReference>
<dbReference type="InterPro" id="IPR050109">
    <property type="entry name" value="HTH-type_TetR-like_transc_reg"/>
</dbReference>
<feature type="DNA-binding region" description="H-T-H motif" evidence="2">
    <location>
        <begin position="35"/>
        <end position="54"/>
    </location>
</feature>
<proteinExistence type="predicted"/>
<dbReference type="PROSITE" id="PS50977">
    <property type="entry name" value="HTH_TETR_2"/>
    <property type="match status" value="1"/>
</dbReference>
<evidence type="ECO:0000259" key="3">
    <source>
        <dbReference type="PROSITE" id="PS50977"/>
    </source>
</evidence>
<dbReference type="GO" id="GO:0000976">
    <property type="term" value="F:transcription cis-regulatory region binding"/>
    <property type="evidence" value="ECO:0007669"/>
    <property type="project" value="TreeGrafter"/>
</dbReference>
<gene>
    <name evidence="4" type="ORF">E4665_05510</name>
</gene>
<evidence type="ECO:0000313" key="5">
    <source>
        <dbReference type="Proteomes" id="UP000298347"/>
    </source>
</evidence>
<comment type="caution">
    <text evidence="4">The sequence shown here is derived from an EMBL/GenBank/DDBJ whole genome shotgun (WGS) entry which is preliminary data.</text>
</comment>
<dbReference type="InterPro" id="IPR001647">
    <property type="entry name" value="HTH_TetR"/>
</dbReference>
<sequence length="223" mass="25896">MATEQVNPGSGRKSKEAVIHSALKLFNMSGYDGTSVRAIAKDAGVNLALVSYYFGGKQGLLEYLMSAFFEGYLQELEQAERDSASKKDTCDRLVYIADMLITYQQKFFYLSRFCHREMTLDNQLVRELMSSYLMKEKYVLIRLFEKILPDAAMDPSAAEFAVLQYRDLIIMPFLQPQFLREVFFLRPSEPSFRINYLHYISRWAKQLTGQRKETGELRSQPNR</sequence>
<protein>
    <submittedName>
        <fullName evidence="4">TetR/AcrR family transcriptional regulator</fullName>
    </submittedName>
</protein>
<dbReference type="Proteomes" id="UP000298347">
    <property type="component" value="Unassembled WGS sequence"/>
</dbReference>
<organism evidence="4 5">
    <name type="scientific">Sporolactobacillus shoreae</name>
    <dbReference type="NCBI Taxonomy" id="1465501"/>
    <lineage>
        <taxon>Bacteria</taxon>
        <taxon>Bacillati</taxon>
        <taxon>Bacillota</taxon>
        <taxon>Bacilli</taxon>
        <taxon>Bacillales</taxon>
        <taxon>Sporolactobacillaceae</taxon>
        <taxon>Sporolactobacillus</taxon>
    </lineage>
</organism>
<accession>A0A4Z0GPV0</accession>
<dbReference type="AlphaFoldDB" id="A0A4Z0GPV0"/>
<keyword evidence="1 2" id="KW-0238">DNA-binding</keyword>
<dbReference type="InterPro" id="IPR009057">
    <property type="entry name" value="Homeodomain-like_sf"/>
</dbReference>
<feature type="domain" description="HTH tetR-type" evidence="3">
    <location>
        <begin position="12"/>
        <end position="72"/>
    </location>
</feature>
<dbReference type="EMBL" id="SRJD01000004">
    <property type="protein sequence ID" value="TGA99237.1"/>
    <property type="molecule type" value="Genomic_DNA"/>
</dbReference>
<dbReference type="OrthoDB" id="9789566at2"/>
<dbReference type="PRINTS" id="PR00455">
    <property type="entry name" value="HTHTETR"/>
</dbReference>
<reference evidence="4 5" key="1">
    <citation type="journal article" date="2015" name="Int. J. Syst. Evol. Microbiol.">
        <title>Sporolactobacillus shoreae sp. nov. and Sporolactobacillus spathodeae sp. nov., two spore-forming lactic acid bacteria isolated from tree barks in Thailand.</title>
        <authorList>
            <person name="Thamacharoensuk T."/>
            <person name="Kitahara M."/>
            <person name="Ohkuma M."/>
            <person name="Thongchul N."/>
            <person name="Tanasupawat S."/>
        </authorList>
    </citation>
    <scope>NUCLEOTIDE SEQUENCE [LARGE SCALE GENOMIC DNA]</scope>
    <source>
        <strain evidence="4 5">BK92</strain>
    </source>
</reference>
<dbReference type="InterPro" id="IPR023772">
    <property type="entry name" value="DNA-bd_HTH_TetR-type_CS"/>
</dbReference>
<dbReference type="PANTHER" id="PTHR30055">
    <property type="entry name" value="HTH-TYPE TRANSCRIPTIONAL REGULATOR RUTR"/>
    <property type="match status" value="1"/>
</dbReference>
<dbReference type="RefSeq" id="WP_135347791.1">
    <property type="nucleotide sequence ID" value="NZ_SRJD01000004.1"/>
</dbReference>
<evidence type="ECO:0000313" key="4">
    <source>
        <dbReference type="EMBL" id="TGA99237.1"/>
    </source>
</evidence>
<evidence type="ECO:0000256" key="2">
    <source>
        <dbReference type="PROSITE-ProRule" id="PRU00335"/>
    </source>
</evidence>
<dbReference type="PANTHER" id="PTHR30055:SF199">
    <property type="entry name" value="HTH-TYPE TRANSCRIPTIONAL REGULATOR YTTP-RELATED"/>
    <property type="match status" value="1"/>
</dbReference>
<dbReference type="GO" id="GO:0003700">
    <property type="term" value="F:DNA-binding transcription factor activity"/>
    <property type="evidence" value="ECO:0007669"/>
    <property type="project" value="TreeGrafter"/>
</dbReference>
<dbReference type="SUPFAM" id="SSF46689">
    <property type="entry name" value="Homeodomain-like"/>
    <property type="match status" value="1"/>
</dbReference>
<name>A0A4Z0GPV0_9BACL</name>
<dbReference type="PROSITE" id="PS01081">
    <property type="entry name" value="HTH_TETR_1"/>
    <property type="match status" value="1"/>
</dbReference>